<accession>A0A0A9GZX2</accession>
<dbReference type="AlphaFoldDB" id="A0A0A9GZX2"/>
<organism evidence="1">
    <name type="scientific">Arundo donax</name>
    <name type="common">Giant reed</name>
    <name type="synonym">Donax arundinaceus</name>
    <dbReference type="NCBI Taxonomy" id="35708"/>
    <lineage>
        <taxon>Eukaryota</taxon>
        <taxon>Viridiplantae</taxon>
        <taxon>Streptophyta</taxon>
        <taxon>Embryophyta</taxon>
        <taxon>Tracheophyta</taxon>
        <taxon>Spermatophyta</taxon>
        <taxon>Magnoliopsida</taxon>
        <taxon>Liliopsida</taxon>
        <taxon>Poales</taxon>
        <taxon>Poaceae</taxon>
        <taxon>PACMAD clade</taxon>
        <taxon>Arundinoideae</taxon>
        <taxon>Arundineae</taxon>
        <taxon>Arundo</taxon>
    </lineage>
</organism>
<sequence>MPDYRIVTAQHRILLARDFI</sequence>
<protein>
    <submittedName>
        <fullName evidence="1">Uncharacterized protein</fullName>
    </submittedName>
</protein>
<dbReference type="EMBL" id="GBRH01167819">
    <property type="protein sequence ID" value="JAE30077.1"/>
    <property type="molecule type" value="Transcribed_RNA"/>
</dbReference>
<proteinExistence type="predicted"/>
<evidence type="ECO:0000313" key="1">
    <source>
        <dbReference type="EMBL" id="JAE30077.1"/>
    </source>
</evidence>
<reference evidence="1" key="1">
    <citation type="submission" date="2014-09" db="EMBL/GenBank/DDBJ databases">
        <authorList>
            <person name="Magalhaes I.L.F."/>
            <person name="Oliveira U."/>
            <person name="Santos F.R."/>
            <person name="Vidigal T.H.D.A."/>
            <person name="Brescovit A.D."/>
            <person name="Santos A.J."/>
        </authorList>
    </citation>
    <scope>NUCLEOTIDE SEQUENCE</scope>
    <source>
        <tissue evidence="1">Shoot tissue taken approximately 20 cm above the soil surface</tissue>
    </source>
</reference>
<reference evidence="1" key="2">
    <citation type="journal article" date="2015" name="Data Brief">
        <title>Shoot transcriptome of the giant reed, Arundo donax.</title>
        <authorList>
            <person name="Barrero R.A."/>
            <person name="Guerrero F.D."/>
            <person name="Moolhuijzen P."/>
            <person name="Goolsby J.A."/>
            <person name="Tidwell J."/>
            <person name="Bellgard S.E."/>
            <person name="Bellgard M.I."/>
        </authorList>
    </citation>
    <scope>NUCLEOTIDE SEQUENCE</scope>
    <source>
        <tissue evidence="1">Shoot tissue taken approximately 20 cm above the soil surface</tissue>
    </source>
</reference>
<name>A0A0A9GZX2_ARUDO</name>